<evidence type="ECO:0000313" key="1">
    <source>
        <dbReference type="EMBL" id="AVP40186.1"/>
    </source>
</evidence>
<organism evidence="1 2">
    <name type="scientific">Escherichia phage myPSH2311</name>
    <dbReference type="NCBI Taxonomy" id="2108113"/>
    <lineage>
        <taxon>Viruses</taxon>
        <taxon>Duplodnaviria</taxon>
        <taxon>Heunggongvirae</taxon>
        <taxon>Uroviricota</taxon>
        <taxon>Caudoviricetes</taxon>
        <taxon>Mktvariviridae</taxon>
        <taxon>Gordonclarkvirinae</taxon>
        <taxon>Kuravirus</taxon>
        <taxon>Kuravirus myPSH2311</taxon>
    </lineage>
</organism>
<gene>
    <name evidence="1" type="ORF">PSH2311_089</name>
</gene>
<accession>A0A2P1MX86</accession>
<sequence length="49" mass="5648">MEYQPLKDWLTFADFEITRDDFRSIYIDGDLSLANLLNHGLIGDDTNGK</sequence>
<keyword evidence="2" id="KW-1185">Reference proteome</keyword>
<dbReference type="Proteomes" id="UP000242358">
    <property type="component" value="Segment"/>
</dbReference>
<reference evidence="1 2" key="1">
    <citation type="submission" date="2018-02" db="EMBL/GenBank/DDBJ databases">
        <title>Isolation and therapeutic characterization of lytic bacteriophages against Escherichia coli.</title>
        <authorList>
            <person name="Ramesh N."/>
            <person name="Prasanth M."/>
            <person name="Tamhankar A.J."/>
            <person name="Lundborg C.S."/>
        </authorList>
    </citation>
    <scope>NUCLEOTIDE SEQUENCE [LARGE SCALE GENOMIC DNA]</scope>
</reference>
<name>A0A2P1MX86_9CAUD</name>
<evidence type="ECO:0000313" key="2">
    <source>
        <dbReference type="Proteomes" id="UP000242358"/>
    </source>
</evidence>
<dbReference type="EMBL" id="MG976803">
    <property type="protein sequence ID" value="AVP40186.1"/>
    <property type="molecule type" value="Genomic_DNA"/>
</dbReference>
<proteinExistence type="predicted"/>
<protein>
    <submittedName>
        <fullName evidence="1">Uncharacterized protein</fullName>
    </submittedName>
</protein>